<accession>A0A9N9N820</accession>
<feature type="non-terminal residue" evidence="2">
    <location>
        <position position="1"/>
    </location>
</feature>
<dbReference type="EMBL" id="CAJVPP010010262">
    <property type="protein sequence ID" value="CAG8709397.1"/>
    <property type="molecule type" value="Genomic_DNA"/>
</dbReference>
<sequence length="82" mass="9010">IPRLFNFATPLRIFPRTTPGFSLTLNNLGVEGINENETNQDKEDGGDNRSAKLPKLMSSVVIGKELEELIVAILESLNVEKG</sequence>
<evidence type="ECO:0000256" key="1">
    <source>
        <dbReference type="SAM" id="MobiDB-lite"/>
    </source>
</evidence>
<organism evidence="2 3">
    <name type="scientific">Funneliformis mosseae</name>
    <name type="common">Endomycorrhizal fungus</name>
    <name type="synonym">Glomus mosseae</name>
    <dbReference type="NCBI Taxonomy" id="27381"/>
    <lineage>
        <taxon>Eukaryota</taxon>
        <taxon>Fungi</taxon>
        <taxon>Fungi incertae sedis</taxon>
        <taxon>Mucoromycota</taxon>
        <taxon>Glomeromycotina</taxon>
        <taxon>Glomeromycetes</taxon>
        <taxon>Glomerales</taxon>
        <taxon>Glomeraceae</taxon>
        <taxon>Funneliformis</taxon>
    </lineage>
</organism>
<gene>
    <name evidence="2" type="ORF">FMOSSE_LOCUS14228</name>
</gene>
<dbReference type="Proteomes" id="UP000789375">
    <property type="component" value="Unassembled WGS sequence"/>
</dbReference>
<feature type="non-terminal residue" evidence="2">
    <location>
        <position position="82"/>
    </location>
</feature>
<reference evidence="2" key="1">
    <citation type="submission" date="2021-06" db="EMBL/GenBank/DDBJ databases">
        <authorList>
            <person name="Kallberg Y."/>
            <person name="Tangrot J."/>
            <person name="Rosling A."/>
        </authorList>
    </citation>
    <scope>NUCLEOTIDE SEQUENCE</scope>
    <source>
        <strain evidence="2">87-6 pot B 2015</strain>
    </source>
</reference>
<feature type="region of interest" description="Disordered" evidence="1">
    <location>
        <begin position="32"/>
        <end position="51"/>
    </location>
</feature>
<evidence type="ECO:0000313" key="2">
    <source>
        <dbReference type="EMBL" id="CAG8709397.1"/>
    </source>
</evidence>
<proteinExistence type="predicted"/>
<name>A0A9N9N820_FUNMO</name>
<keyword evidence="3" id="KW-1185">Reference proteome</keyword>
<protein>
    <submittedName>
        <fullName evidence="2">389_t:CDS:1</fullName>
    </submittedName>
</protein>
<evidence type="ECO:0000313" key="3">
    <source>
        <dbReference type="Proteomes" id="UP000789375"/>
    </source>
</evidence>
<feature type="compositionally biased region" description="Basic and acidic residues" evidence="1">
    <location>
        <begin position="39"/>
        <end position="50"/>
    </location>
</feature>
<dbReference type="AlphaFoldDB" id="A0A9N9N820"/>
<comment type="caution">
    <text evidence="2">The sequence shown here is derived from an EMBL/GenBank/DDBJ whole genome shotgun (WGS) entry which is preliminary data.</text>
</comment>